<organism evidence="3 4">
    <name type="scientific">Zophobas morio</name>
    <dbReference type="NCBI Taxonomy" id="2755281"/>
    <lineage>
        <taxon>Eukaryota</taxon>
        <taxon>Metazoa</taxon>
        <taxon>Ecdysozoa</taxon>
        <taxon>Arthropoda</taxon>
        <taxon>Hexapoda</taxon>
        <taxon>Insecta</taxon>
        <taxon>Pterygota</taxon>
        <taxon>Neoptera</taxon>
        <taxon>Endopterygota</taxon>
        <taxon>Coleoptera</taxon>
        <taxon>Polyphaga</taxon>
        <taxon>Cucujiformia</taxon>
        <taxon>Tenebrionidae</taxon>
        <taxon>Zophobas</taxon>
    </lineage>
</organism>
<evidence type="ECO:0000313" key="3">
    <source>
        <dbReference type="EMBL" id="KAJ3659514.1"/>
    </source>
</evidence>
<dbReference type="Gene3D" id="3.10.129.10">
    <property type="entry name" value="Hotdog Thioesterase"/>
    <property type="match status" value="1"/>
</dbReference>
<name>A0AA38MKL9_9CUCU</name>
<comment type="caution">
    <text evidence="3">The sequence shown here is derived from an EMBL/GenBank/DDBJ whole genome shotgun (WGS) entry which is preliminary data.</text>
</comment>
<dbReference type="Pfam" id="PF13279">
    <property type="entry name" value="4HBT_2"/>
    <property type="match status" value="1"/>
</dbReference>
<gene>
    <name evidence="3" type="ORF">Zmor_011198</name>
</gene>
<dbReference type="EMBL" id="JALNTZ010000003">
    <property type="protein sequence ID" value="KAJ3659514.1"/>
    <property type="molecule type" value="Genomic_DNA"/>
</dbReference>
<dbReference type="AlphaFoldDB" id="A0AA38MKL9"/>
<sequence>MLGFQTDDCGGYGIVYMLGICTTNDLDIYFQHMNNARYVRELDFAKFHFFKRTGIYENILKAEGAALNTACHIRYRKTIPLFTPYKITTKVVHWDEKHVYLEHQFIQLSDNFITTVILSKQAIVGVNVREMMNRLLENKDEMYMPKPPAELEDWIHLNRKSSARLRNGNVCL</sequence>
<dbReference type="CDD" id="cd00586">
    <property type="entry name" value="4HBT"/>
    <property type="match status" value="1"/>
</dbReference>
<reference evidence="3" key="1">
    <citation type="journal article" date="2023" name="G3 (Bethesda)">
        <title>Whole genome assemblies of Zophobas morio and Tenebrio molitor.</title>
        <authorList>
            <person name="Kaur S."/>
            <person name="Stinson S.A."/>
            <person name="diCenzo G.C."/>
        </authorList>
    </citation>
    <scope>NUCLEOTIDE SEQUENCE</scope>
    <source>
        <strain evidence="3">QUZm001</strain>
    </source>
</reference>
<protein>
    <recommendedName>
        <fullName evidence="2">Protein THEM6</fullName>
    </recommendedName>
</protein>
<dbReference type="PANTHER" id="PTHR12475:SF4">
    <property type="entry name" value="PROTEIN THEM6"/>
    <property type="match status" value="1"/>
</dbReference>
<evidence type="ECO:0000256" key="2">
    <source>
        <dbReference type="ARBA" id="ARBA00041112"/>
    </source>
</evidence>
<dbReference type="SUPFAM" id="SSF54637">
    <property type="entry name" value="Thioesterase/thiol ester dehydrase-isomerase"/>
    <property type="match status" value="1"/>
</dbReference>
<evidence type="ECO:0000256" key="1">
    <source>
        <dbReference type="ARBA" id="ARBA00038228"/>
    </source>
</evidence>
<dbReference type="InterPro" id="IPR051490">
    <property type="entry name" value="THEM6_lcsJ_thioesterase"/>
</dbReference>
<keyword evidence="4" id="KW-1185">Reference proteome</keyword>
<dbReference type="InterPro" id="IPR029069">
    <property type="entry name" value="HotDog_dom_sf"/>
</dbReference>
<comment type="similarity">
    <text evidence="1">Belongs to the THEM6 family.</text>
</comment>
<dbReference type="PANTHER" id="PTHR12475">
    <property type="match status" value="1"/>
</dbReference>
<dbReference type="Proteomes" id="UP001168821">
    <property type="component" value="Unassembled WGS sequence"/>
</dbReference>
<proteinExistence type="inferred from homology"/>
<accession>A0AA38MKL9</accession>
<evidence type="ECO:0000313" key="4">
    <source>
        <dbReference type="Proteomes" id="UP001168821"/>
    </source>
</evidence>